<protein>
    <recommendedName>
        <fullName evidence="5">Antitoxin Phd_YefM, type II toxin-antitoxin system</fullName>
    </recommendedName>
</protein>
<evidence type="ECO:0000256" key="1">
    <source>
        <dbReference type="SAM" id="MobiDB-lite"/>
    </source>
</evidence>
<dbReference type="EMBL" id="CAADFO010000017">
    <property type="protein sequence ID" value="VFK25971.1"/>
    <property type="molecule type" value="Genomic_DNA"/>
</dbReference>
<proteinExistence type="predicted"/>
<evidence type="ECO:0000313" key="3">
    <source>
        <dbReference type="EMBL" id="VFK33772.1"/>
    </source>
</evidence>
<dbReference type="EMBL" id="CAADGH010000054">
    <property type="protein sequence ID" value="VFK76374.1"/>
    <property type="molecule type" value="Genomic_DNA"/>
</dbReference>
<feature type="region of interest" description="Disordered" evidence="1">
    <location>
        <begin position="46"/>
        <end position="65"/>
    </location>
</feature>
<reference evidence="2" key="1">
    <citation type="submission" date="2019-02" db="EMBL/GenBank/DDBJ databases">
        <authorList>
            <person name="Gruber-Vodicka R. H."/>
            <person name="Seah K. B. B."/>
        </authorList>
    </citation>
    <scope>NUCLEOTIDE SEQUENCE</scope>
    <source>
        <strain evidence="2">BECK_BZ197</strain>
        <strain evidence="4">BECK_BZ198</strain>
        <strain evidence="3">BECK_BZ199</strain>
    </source>
</reference>
<accession>A0A450X9V4</accession>
<gene>
    <name evidence="2" type="ORF">BECKMB1821G_GA0114241_101724</name>
    <name evidence="4" type="ORF">BECKMB1821H_GA0114242_10549</name>
    <name evidence="3" type="ORF">BECKMB1821I_GA0114274_10539</name>
</gene>
<dbReference type="AlphaFoldDB" id="A0A450X9V4"/>
<sequence>MLTLHPRILEKNGKKEFAVLPYEEFEQITMALADYEDLKDLRAAKRDEQDAPGTPIAQVRQELGI</sequence>
<evidence type="ECO:0008006" key="5">
    <source>
        <dbReference type="Google" id="ProtNLM"/>
    </source>
</evidence>
<evidence type="ECO:0000313" key="4">
    <source>
        <dbReference type="EMBL" id="VFK76374.1"/>
    </source>
</evidence>
<name>A0A450X9V4_9GAMM</name>
<organism evidence="2">
    <name type="scientific">Candidatus Kentrum sp. MB</name>
    <dbReference type="NCBI Taxonomy" id="2138164"/>
    <lineage>
        <taxon>Bacteria</taxon>
        <taxon>Pseudomonadati</taxon>
        <taxon>Pseudomonadota</taxon>
        <taxon>Gammaproteobacteria</taxon>
        <taxon>Candidatus Kentrum</taxon>
    </lineage>
</organism>
<dbReference type="EMBL" id="CAADFQ010000053">
    <property type="protein sequence ID" value="VFK33772.1"/>
    <property type="molecule type" value="Genomic_DNA"/>
</dbReference>
<evidence type="ECO:0000313" key="2">
    <source>
        <dbReference type="EMBL" id="VFK25971.1"/>
    </source>
</evidence>